<organism evidence="7 8">
    <name type="scientific">Candidatus Woesebacteria bacterium GW2011_GWA2_33_28</name>
    <dbReference type="NCBI Taxonomy" id="1618561"/>
    <lineage>
        <taxon>Bacteria</taxon>
        <taxon>Candidatus Woeseibacteriota</taxon>
    </lineage>
</organism>
<accession>A0A0G0AAM0</accession>
<proteinExistence type="predicted"/>
<dbReference type="InterPro" id="IPR050833">
    <property type="entry name" value="Poly_Biosynth_Transport"/>
</dbReference>
<dbReference type="Pfam" id="PF01943">
    <property type="entry name" value="Polysacc_synt"/>
    <property type="match status" value="1"/>
</dbReference>
<keyword evidence="2" id="KW-1003">Cell membrane</keyword>
<evidence type="ECO:0000313" key="8">
    <source>
        <dbReference type="Proteomes" id="UP000033995"/>
    </source>
</evidence>
<feature type="transmembrane region" description="Helical" evidence="6">
    <location>
        <begin position="342"/>
        <end position="363"/>
    </location>
</feature>
<dbReference type="PANTHER" id="PTHR30250">
    <property type="entry name" value="PST FAMILY PREDICTED COLANIC ACID TRANSPORTER"/>
    <property type="match status" value="1"/>
</dbReference>
<comment type="caution">
    <text evidence="7">The sequence shown here is derived from an EMBL/GenBank/DDBJ whole genome shotgun (WGS) entry which is preliminary data.</text>
</comment>
<keyword evidence="5 6" id="KW-0472">Membrane</keyword>
<evidence type="ECO:0000256" key="3">
    <source>
        <dbReference type="ARBA" id="ARBA00022692"/>
    </source>
</evidence>
<feature type="transmembrane region" description="Helical" evidence="6">
    <location>
        <begin position="52"/>
        <end position="79"/>
    </location>
</feature>
<name>A0A0G0AAM0_9BACT</name>
<feature type="transmembrane region" description="Helical" evidence="6">
    <location>
        <begin position="370"/>
        <end position="391"/>
    </location>
</feature>
<protein>
    <submittedName>
        <fullName evidence="7">Polysaccharide biosynthesis protein</fullName>
    </submittedName>
</protein>
<keyword evidence="4 6" id="KW-1133">Transmembrane helix</keyword>
<feature type="transmembrane region" description="Helical" evidence="6">
    <location>
        <begin position="301"/>
        <end position="322"/>
    </location>
</feature>
<evidence type="ECO:0000313" key="7">
    <source>
        <dbReference type="EMBL" id="KKP48346.1"/>
    </source>
</evidence>
<dbReference type="PANTHER" id="PTHR30250:SF11">
    <property type="entry name" value="O-ANTIGEN TRANSPORTER-RELATED"/>
    <property type="match status" value="1"/>
</dbReference>
<dbReference type="EMBL" id="LBOZ01000001">
    <property type="protein sequence ID" value="KKP48346.1"/>
    <property type="molecule type" value="Genomic_DNA"/>
</dbReference>
<evidence type="ECO:0000256" key="5">
    <source>
        <dbReference type="ARBA" id="ARBA00023136"/>
    </source>
</evidence>
<feature type="transmembrane region" description="Helical" evidence="6">
    <location>
        <begin position="100"/>
        <end position="120"/>
    </location>
</feature>
<reference evidence="7 8" key="1">
    <citation type="journal article" date="2015" name="Nature">
        <title>rRNA introns, odd ribosomes, and small enigmatic genomes across a large radiation of phyla.</title>
        <authorList>
            <person name="Brown C.T."/>
            <person name="Hug L.A."/>
            <person name="Thomas B.C."/>
            <person name="Sharon I."/>
            <person name="Castelle C.J."/>
            <person name="Singh A."/>
            <person name="Wilkins M.J."/>
            <person name="Williams K.H."/>
            <person name="Banfield J.F."/>
        </authorList>
    </citation>
    <scope>NUCLEOTIDE SEQUENCE [LARGE SCALE GENOMIC DNA]</scope>
</reference>
<dbReference type="InterPro" id="IPR002797">
    <property type="entry name" value="Polysacc_synth"/>
</dbReference>
<dbReference type="Proteomes" id="UP000033995">
    <property type="component" value="Unassembled WGS sequence"/>
</dbReference>
<gene>
    <name evidence="7" type="ORF">UR38_C0001G0142</name>
</gene>
<evidence type="ECO:0000256" key="2">
    <source>
        <dbReference type="ARBA" id="ARBA00022475"/>
    </source>
</evidence>
<feature type="transmembrane region" description="Helical" evidence="6">
    <location>
        <begin position="21"/>
        <end position="40"/>
    </location>
</feature>
<feature type="transmembrane region" description="Helical" evidence="6">
    <location>
        <begin position="192"/>
        <end position="210"/>
    </location>
</feature>
<feature type="transmembrane region" description="Helical" evidence="6">
    <location>
        <begin position="270"/>
        <end position="289"/>
    </location>
</feature>
<keyword evidence="3 6" id="KW-0812">Transmembrane</keyword>
<feature type="transmembrane region" description="Helical" evidence="6">
    <location>
        <begin position="132"/>
        <end position="155"/>
    </location>
</feature>
<comment type="subcellular location">
    <subcellularLocation>
        <location evidence="1">Cell membrane</location>
        <topology evidence="1">Multi-pass membrane protein</topology>
    </subcellularLocation>
</comment>
<dbReference type="GO" id="GO:0005886">
    <property type="term" value="C:plasma membrane"/>
    <property type="evidence" value="ECO:0007669"/>
    <property type="project" value="UniProtKB-SubCell"/>
</dbReference>
<feature type="transmembrane region" description="Helical" evidence="6">
    <location>
        <begin position="403"/>
        <end position="424"/>
    </location>
</feature>
<evidence type="ECO:0000256" key="1">
    <source>
        <dbReference type="ARBA" id="ARBA00004651"/>
    </source>
</evidence>
<sequence length="426" mass="46517">MKKYFLKAKSLVLSSTAKDTYILFSGNIFSAFLGFVFTLVVARSLSVSDFGIFSAAVNLVVILSSITDLGISTGAVNFVAENEAKGDKDLVNKYIKASTVLRFEATLIASLLVIFFAKYVANTFLITDKVNVAILTSLVSLSLALPMIFPFILQAKKKFVSSIISDNSLYLTRLVFTFGFMFLAKVTIENSLLAFIIGGVVGTIVSVFLIKPDFLKSKPEKEVYTKIIKFSGWIGVNRIISSISGRLDIQMLAVLAGATATGLYSIPSRLAGFVVVLTSSLSGVFASRLASFGNKEEEKKYIVKATLSLLPIVAGLILWIIVAKPFILVLFGENYFDSIPVFKALVAAMIPFIFTAPSVSAIIYGMKKNVYIGAFSFFQLAAIFLLNLVFIPKYGAIGPTITFGITNTILAIYTWIIVINNYWIKK</sequence>
<dbReference type="AlphaFoldDB" id="A0A0G0AAM0"/>
<evidence type="ECO:0000256" key="6">
    <source>
        <dbReference type="SAM" id="Phobius"/>
    </source>
</evidence>
<evidence type="ECO:0000256" key="4">
    <source>
        <dbReference type="ARBA" id="ARBA00022989"/>
    </source>
</evidence>